<dbReference type="Proteomes" id="UP001152531">
    <property type="component" value="Unassembled WGS sequence"/>
</dbReference>
<dbReference type="EMBL" id="CALSDN010000006">
    <property type="protein sequence ID" value="CAH6721488.1"/>
    <property type="molecule type" value="Genomic_DNA"/>
</dbReference>
<protein>
    <submittedName>
        <fullName evidence="1">DNA polymerase eta</fullName>
    </submittedName>
</protein>
<proteinExistence type="predicted"/>
<organism evidence="1 2">
    <name type="scientific">[Candida] jaroonii</name>
    <dbReference type="NCBI Taxonomy" id="467808"/>
    <lineage>
        <taxon>Eukaryota</taxon>
        <taxon>Fungi</taxon>
        <taxon>Dikarya</taxon>
        <taxon>Ascomycota</taxon>
        <taxon>Saccharomycotina</taxon>
        <taxon>Pichiomycetes</taxon>
        <taxon>Debaryomycetaceae</taxon>
        <taxon>Yamadazyma</taxon>
    </lineage>
</organism>
<evidence type="ECO:0000313" key="1">
    <source>
        <dbReference type="EMBL" id="CAH6721488.1"/>
    </source>
</evidence>
<keyword evidence="2" id="KW-1185">Reference proteome</keyword>
<comment type="caution">
    <text evidence="1">The sequence shown here is derived from an EMBL/GenBank/DDBJ whole genome shotgun (WGS) entry which is preliminary data.</text>
</comment>
<evidence type="ECO:0000313" key="2">
    <source>
        <dbReference type="Proteomes" id="UP001152531"/>
    </source>
</evidence>
<sequence length="617" mass="70968">MSVINLSPQKPVIRPQSSKFTYHDLNQLNDRSRSYLSRLAVIGHLDLNAFFAQVEQVRLNLTINDPVVCVQWQAVIAVSYAARKFGIKRMDTIKTVKEKCPNVVLAHAAVYEKGSSKWKYVDKLPFQGHCKVSLDPYRRESRKIFKILSENCDLVQKASVDEGYLDFGRLVYDKIRQLVPFSDNPDDILPPIPEDLEIEYFGKLYNVNGVEINDWDDVAILMASNYLFNFRKQIFEKLGYTTSGGVSRSKNMAKLAGGFLKPDNQTILLNSQIPNFLKNFELTEINGLGGKLGEQILSQFSVPPEFNSIEYLTTLPEEDVKSSEFDHLYEIIRGDFRQELKDRTDIKSMMSRKQMMGNAPLLTLFDCLDWLKTFSGDLCNRLEDLDEEFGQLTRPKTISVSALISGTSHSRQLAIPVQSDLGKLRLILEKTSVKLLLDLVKSLFDIDKLNDGKYKENAEINRFNKVKIPPIMNFAIIISSLQRLDSSIDNFAKKEQVNLFEKFENEQKLQQQTPEAQKPPEPKKKLDKEFISNLFAKYEQSKSESPSPERIAKKRMDTKKRVEKPKKHMDTKRPKYNILESLNRRCKECGEIFNNVQEHNDFHTALQLSRESADPRK</sequence>
<accession>A0ACA9Y9A3</accession>
<reference evidence="1" key="1">
    <citation type="submission" date="2022-06" db="EMBL/GenBank/DDBJ databases">
        <authorList>
            <person name="Legras J.-L."/>
            <person name="Devillers H."/>
            <person name="Grondin C."/>
        </authorList>
    </citation>
    <scope>NUCLEOTIDE SEQUENCE</scope>
    <source>
        <strain evidence="1">CLIB 1444</strain>
    </source>
</reference>
<gene>
    <name evidence="1" type="ORF">CLIB1444_06S03334</name>
</gene>
<name>A0ACA9Y9A3_9ASCO</name>